<dbReference type="AlphaFoldDB" id="A0AAN6RDY6"/>
<accession>A0AAN6RDY6</accession>
<evidence type="ECO:0000313" key="2">
    <source>
        <dbReference type="Proteomes" id="UP001280581"/>
    </source>
</evidence>
<name>A0AAN6RDY6_9PLEO</name>
<comment type="caution">
    <text evidence="1">The sequence shown here is derived from an EMBL/GenBank/DDBJ whole genome shotgun (WGS) entry which is preliminary data.</text>
</comment>
<gene>
    <name evidence="1" type="ORF">GRF29_164g351412</name>
</gene>
<evidence type="ECO:0000313" key="1">
    <source>
        <dbReference type="EMBL" id="KAK3201695.1"/>
    </source>
</evidence>
<proteinExistence type="predicted"/>
<dbReference type="EMBL" id="WVTA01000015">
    <property type="protein sequence ID" value="KAK3201695.1"/>
    <property type="molecule type" value="Genomic_DNA"/>
</dbReference>
<keyword evidence="2" id="KW-1185">Reference proteome</keyword>
<reference evidence="1 2" key="1">
    <citation type="submission" date="2021-02" db="EMBL/GenBank/DDBJ databases">
        <title>Genome assembly of Pseudopithomyces chartarum.</title>
        <authorList>
            <person name="Jauregui R."/>
            <person name="Singh J."/>
            <person name="Voisey C."/>
        </authorList>
    </citation>
    <scope>NUCLEOTIDE SEQUENCE [LARGE SCALE GENOMIC DNA]</scope>
    <source>
        <strain evidence="1 2">AGR01</strain>
    </source>
</reference>
<organism evidence="1 2">
    <name type="scientific">Pseudopithomyces chartarum</name>
    <dbReference type="NCBI Taxonomy" id="1892770"/>
    <lineage>
        <taxon>Eukaryota</taxon>
        <taxon>Fungi</taxon>
        <taxon>Dikarya</taxon>
        <taxon>Ascomycota</taxon>
        <taxon>Pezizomycotina</taxon>
        <taxon>Dothideomycetes</taxon>
        <taxon>Pleosporomycetidae</taxon>
        <taxon>Pleosporales</taxon>
        <taxon>Massarineae</taxon>
        <taxon>Didymosphaeriaceae</taxon>
        <taxon>Pseudopithomyces</taxon>
    </lineage>
</organism>
<sequence>MTGENQGEGRGRTKVLYLGDHYDANSPYGFRMYRTTYGDDEKWDRFMTYFKANVEKFLGDSEEKDELPLMDWSVQSDPDLQDATTEQVREKFIQWVDSGEEQPENSARFRACIVVDEDAVESVIMTQEFLEKHEKPIDYEDTDGSGYVTLVSRDELDDDALVCIQNLYPTTYDFLHSLDWRFIEAKEGEISAKPQ</sequence>
<dbReference type="Proteomes" id="UP001280581">
    <property type="component" value="Unassembled WGS sequence"/>
</dbReference>
<protein>
    <submittedName>
        <fullName evidence="1">Uncharacterized protein</fullName>
    </submittedName>
</protein>